<evidence type="ECO:0000313" key="2">
    <source>
        <dbReference type="Proteomes" id="UP000095552"/>
    </source>
</evidence>
<organism evidence="1 2">
    <name type="scientific">Roseivirga misakiensis</name>
    <dbReference type="NCBI Taxonomy" id="1563681"/>
    <lineage>
        <taxon>Bacteria</taxon>
        <taxon>Pseudomonadati</taxon>
        <taxon>Bacteroidota</taxon>
        <taxon>Cytophagia</taxon>
        <taxon>Cytophagales</taxon>
        <taxon>Roseivirgaceae</taxon>
        <taxon>Roseivirga</taxon>
    </lineage>
</organism>
<proteinExistence type="predicted"/>
<dbReference type="Proteomes" id="UP000095552">
    <property type="component" value="Unassembled WGS sequence"/>
</dbReference>
<name>A0A1E5T4K8_9BACT</name>
<sequence>MRRINQKQFLRIIKGEDLEFRISPFPFKLNEPLIIREAHLPYDLFFQDCKLDSLKFINCKFSGDLKLERTQIKSMTFESCQLHDFKINETDISSLEIKNGCEFKSLAIGDSAIDKIEVTDNPIYELIHLGCGNSIKTCYLLNNGDVSRNSFSTKVFLCPERFDFIEIDGVITDLLHVGTFGEYAQLKFKDIHAEIVLIEGCNSDLSKVNFENISPLDKEASALHFVNTAYDQELFGEKAFRDYSLTKIHHDTVNIEELFS</sequence>
<keyword evidence="2" id="KW-1185">Reference proteome</keyword>
<evidence type="ECO:0008006" key="3">
    <source>
        <dbReference type="Google" id="ProtNLM"/>
    </source>
</evidence>
<gene>
    <name evidence="1" type="ORF">BFP71_01185</name>
</gene>
<dbReference type="RefSeq" id="WP_069833630.1">
    <property type="nucleotide sequence ID" value="NZ_MDGQ01000003.1"/>
</dbReference>
<dbReference type="STRING" id="1563681.BFP71_01185"/>
<protein>
    <recommendedName>
        <fullName evidence="3">Pentapeptide repeat-containing protein</fullName>
    </recommendedName>
</protein>
<dbReference type="OrthoDB" id="978772at2"/>
<dbReference type="EMBL" id="MDGQ01000003">
    <property type="protein sequence ID" value="OEK06319.1"/>
    <property type="molecule type" value="Genomic_DNA"/>
</dbReference>
<reference evidence="1 2" key="1">
    <citation type="submission" date="2016-08" db="EMBL/GenBank/DDBJ databases">
        <title>Draft genome of Fabibacter sp. strain SK-8.</title>
        <authorList>
            <person name="Wong S.-K."/>
            <person name="Hamasaki K."/>
            <person name="Yoshizawa S."/>
        </authorList>
    </citation>
    <scope>NUCLEOTIDE SEQUENCE [LARGE SCALE GENOMIC DNA]</scope>
    <source>
        <strain evidence="1 2">SK-8</strain>
    </source>
</reference>
<dbReference type="AlphaFoldDB" id="A0A1E5T4K8"/>
<dbReference type="Gene3D" id="2.160.20.80">
    <property type="entry name" value="E3 ubiquitin-protein ligase SopA"/>
    <property type="match status" value="1"/>
</dbReference>
<evidence type="ECO:0000313" key="1">
    <source>
        <dbReference type="EMBL" id="OEK06319.1"/>
    </source>
</evidence>
<accession>A0A1E5T4K8</accession>
<comment type="caution">
    <text evidence="1">The sequence shown here is derived from an EMBL/GenBank/DDBJ whole genome shotgun (WGS) entry which is preliminary data.</text>
</comment>